<keyword evidence="7" id="KW-1185">Reference proteome</keyword>
<dbReference type="Pfam" id="PF01344">
    <property type="entry name" value="Kelch_1"/>
    <property type="match status" value="5"/>
</dbReference>
<keyword evidence="3" id="KW-0677">Repeat</keyword>
<dbReference type="InterPro" id="IPR011333">
    <property type="entry name" value="SKP1/BTB/POZ_sf"/>
</dbReference>
<dbReference type="InterPro" id="IPR006652">
    <property type="entry name" value="Kelch_1"/>
</dbReference>
<dbReference type="PIRSF" id="PIRSF037037">
    <property type="entry name" value="Kelch-like_protein_gigaxonin"/>
    <property type="match status" value="1"/>
</dbReference>
<evidence type="ECO:0000256" key="2">
    <source>
        <dbReference type="ARBA" id="ARBA00022441"/>
    </source>
</evidence>
<accession>A0AA39MBG0</accession>
<keyword evidence="4" id="KW-0833">Ubl conjugation pathway</keyword>
<evidence type="ECO:0000313" key="7">
    <source>
        <dbReference type="Proteomes" id="UP001175271"/>
    </source>
</evidence>
<proteinExistence type="predicted"/>
<dbReference type="Proteomes" id="UP001175271">
    <property type="component" value="Unassembled WGS sequence"/>
</dbReference>
<dbReference type="PANTHER" id="PTHR24412">
    <property type="entry name" value="KELCH PROTEIN"/>
    <property type="match status" value="1"/>
</dbReference>
<evidence type="ECO:0000313" key="6">
    <source>
        <dbReference type="EMBL" id="KAK0428626.1"/>
    </source>
</evidence>
<dbReference type="SUPFAM" id="SSF54695">
    <property type="entry name" value="POZ domain"/>
    <property type="match status" value="1"/>
</dbReference>
<dbReference type="Gene3D" id="3.30.710.10">
    <property type="entry name" value="Potassium Channel Kv1.1, Chain A"/>
    <property type="match status" value="1"/>
</dbReference>
<name>A0AA39MBG0_9BILA</name>
<evidence type="ECO:0000256" key="4">
    <source>
        <dbReference type="ARBA" id="ARBA00022786"/>
    </source>
</evidence>
<dbReference type="SMART" id="SM00612">
    <property type="entry name" value="Kelch"/>
    <property type="match status" value="6"/>
</dbReference>
<dbReference type="PANTHER" id="PTHR24412:SF172">
    <property type="entry name" value="KELCH-LIKE PROTEIN 10"/>
    <property type="match status" value="1"/>
</dbReference>
<comment type="caution">
    <text evidence="6">The sequence shown here is derived from an EMBL/GenBank/DDBJ whole genome shotgun (WGS) entry which is preliminary data.</text>
</comment>
<dbReference type="EMBL" id="JAUCMV010000001">
    <property type="protein sequence ID" value="KAK0428626.1"/>
    <property type="molecule type" value="Genomic_DNA"/>
</dbReference>
<dbReference type="SUPFAM" id="SSF117281">
    <property type="entry name" value="Kelch motif"/>
    <property type="match status" value="1"/>
</dbReference>
<keyword evidence="2" id="KW-0880">Kelch repeat</keyword>
<dbReference type="Gene3D" id="2.120.10.80">
    <property type="entry name" value="Kelch-type beta propeller"/>
    <property type="match status" value="2"/>
</dbReference>
<evidence type="ECO:0000256" key="1">
    <source>
        <dbReference type="ARBA" id="ARBA00004906"/>
    </source>
</evidence>
<reference evidence="6" key="1">
    <citation type="submission" date="2023-06" db="EMBL/GenBank/DDBJ databases">
        <title>Genomic analysis of the entomopathogenic nematode Steinernema hermaphroditum.</title>
        <authorList>
            <person name="Schwarz E.M."/>
            <person name="Heppert J.K."/>
            <person name="Baniya A."/>
            <person name="Schwartz H.T."/>
            <person name="Tan C.-H."/>
            <person name="Antoshechkin I."/>
            <person name="Sternberg P.W."/>
            <person name="Goodrich-Blair H."/>
            <person name="Dillman A.R."/>
        </authorList>
    </citation>
    <scope>NUCLEOTIDE SEQUENCE</scope>
    <source>
        <strain evidence="6">PS9179</strain>
        <tissue evidence="6">Whole animal</tissue>
    </source>
</reference>
<sequence length="567" mass="64630">MPSTLVDHARIEKSCRRRLQGPSKLRWKFREADAVIITSDGSRVGISRRKLASYSPFFNAAFFAGFEEARKWVVRLPTIRYERLYEALYLMEKLDSGDDFTFDISLRKALQIFETANFLTLDNVTEWLAKRITELMVPEELVNVYRQVLYQCPKLSNRLHTLIVQNCDKLHANKTIMEFAENEMIDLLEHPRLNLTPSQEKIMVDEFIAHREERDNLALKAMRTEMVKRNDDWGYLGRPRTPNKVLVTFGGWSVAGPSNAVDVYDTRANKWTLPDSRLFEAPKAYHATVRVGRSFYTIGGFNGVDYYSTVRRFNFDSMAWTDVAGMTETRCYVNACVFDNHCRILASGGHNGHARLKTAEIYNIQKNEWSPIADMTIIRSDAHVVNINEKVIVVGGFDGGTCHKTYEYYDDHKNQWVRYSSQMHNSRSGVSAVAINGVIFVTGGFNGHRRLNTSEFVDPREGIWHSARSMSLGRSNFAMAEMDGRIYVSGGFDGGATSDACEVYDFRRDAWSPLPKLNVRRSAGFSAVVEYDDIIDALTHPSEQYKPATVLGNRQTMQQFGLMHGAT</sequence>
<dbReference type="AlphaFoldDB" id="A0AA39MBG0"/>
<dbReference type="InterPro" id="IPR017096">
    <property type="entry name" value="BTB-kelch_protein"/>
</dbReference>
<organism evidence="6 7">
    <name type="scientific">Steinernema hermaphroditum</name>
    <dbReference type="NCBI Taxonomy" id="289476"/>
    <lineage>
        <taxon>Eukaryota</taxon>
        <taxon>Metazoa</taxon>
        <taxon>Ecdysozoa</taxon>
        <taxon>Nematoda</taxon>
        <taxon>Chromadorea</taxon>
        <taxon>Rhabditida</taxon>
        <taxon>Tylenchina</taxon>
        <taxon>Panagrolaimomorpha</taxon>
        <taxon>Strongyloidoidea</taxon>
        <taxon>Steinernematidae</taxon>
        <taxon>Steinernema</taxon>
    </lineage>
</organism>
<gene>
    <name evidence="6" type="ORF">QR680_010913</name>
</gene>
<protein>
    <recommendedName>
        <fullName evidence="5">BTB domain-containing protein</fullName>
    </recommendedName>
</protein>
<feature type="domain" description="BTB" evidence="5">
    <location>
        <begin position="32"/>
        <end position="91"/>
    </location>
</feature>
<dbReference type="InterPro" id="IPR015915">
    <property type="entry name" value="Kelch-typ_b-propeller"/>
</dbReference>
<evidence type="ECO:0000256" key="3">
    <source>
        <dbReference type="ARBA" id="ARBA00022737"/>
    </source>
</evidence>
<comment type="pathway">
    <text evidence="1">Protein modification; protein ubiquitination.</text>
</comment>
<dbReference type="PROSITE" id="PS50097">
    <property type="entry name" value="BTB"/>
    <property type="match status" value="1"/>
</dbReference>
<evidence type="ECO:0000259" key="5">
    <source>
        <dbReference type="PROSITE" id="PS50097"/>
    </source>
</evidence>
<dbReference type="InterPro" id="IPR000210">
    <property type="entry name" value="BTB/POZ_dom"/>
</dbReference>